<organism evidence="1 2">
    <name type="scientific">Stentor coeruleus</name>
    <dbReference type="NCBI Taxonomy" id="5963"/>
    <lineage>
        <taxon>Eukaryota</taxon>
        <taxon>Sar</taxon>
        <taxon>Alveolata</taxon>
        <taxon>Ciliophora</taxon>
        <taxon>Postciliodesmatophora</taxon>
        <taxon>Heterotrichea</taxon>
        <taxon>Heterotrichida</taxon>
        <taxon>Stentoridae</taxon>
        <taxon>Stentor</taxon>
    </lineage>
</organism>
<name>A0A1R2CAA7_9CILI</name>
<gene>
    <name evidence="1" type="ORF">SteCoe_12634</name>
</gene>
<comment type="caution">
    <text evidence="1">The sequence shown here is derived from an EMBL/GenBank/DDBJ whole genome shotgun (WGS) entry which is preliminary data.</text>
</comment>
<proteinExistence type="predicted"/>
<evidence type="ECO:0000313" key="2">
    <source>
        <dbReference type="Proteomes" id="UP000187209"/>
    </source>
</evidence>
<protein>
    <submittedName>
        <fullName evidence="1">Uncharacterized protein</fullName>
    </submittedName>
</protein>
<reference evidence="1 2" key="1">
    <citation type="submission" date="2016-11" db="EMBL/GenBank/DDBJ databases">
        <title>The macronuclear genome of Stentor coeruleus: a giant cell with tiny introns.</title>
        <authorList>
            <person name="Slabodnick M."/>
            <person name="Ruby J.G."/>
            <person name="Reiff S.B."/>
            <person name="Swart E.C."/>
            <person name="Gosai S."/>
            <person name="Prabakaran S."/>
            <person name="Witkowska E."/>
            <person name="Larue G.E."/>
            <person name="Fisher S."/>
            <person name="Freeman R.M."/>
            <person name="Gunawardena J."/>
            <person name="Chu W."/>
            <person name="Stover N.A."/>
            <person name="Gregory B.D."/>
            <person name="Nowacki M."/>
            <person name="Derisi J."/>
            <person name="Roy S.W."/>
            <person name="Marshall W.F."/>
            <person name="Sood P."/>
        </authorList>
    </citation>
    <scope>NUCLEOTIDE SEQUENCE [LARGE SCALE GENOMIC DNA]</scope>
    <source>
        <strain evidence="1">WM001</strain>
    </source>
</reference>
<dbReference type="EMBL" id="MPUH01000221">
    <property type="protein sequence ID" value="OMJ85931.1"/>
    <property type="molecule type" value="Genomic_DNA"/>
</dbReference>
<keyword evidence="2" id="KW-1185">Reference proteome</keyword>
<dbReference type="Proteomes" id="UP000187209">
    <property type="component" value="Unassembled WGS sequence"/>
</dbReference>
<sequence length="213" mass="25223">MDSSHNADIEKMHYAQKGYVMIDEFLSKVDQLLNFTCYELKNLFYQTMDELFLSEIEIVSWLTYIEEIGIQAHSYTTKELLIFVGLHAKLSLGSDISTFLDKFTEKNPEIVKKFEAWKKLNKLSSYIPITKLGKKYKEFSSMKATRLINYNFYLNDILASCSTYQKQVKDNDLELPFDVEKKYLKKNIFEIKGKFRIVEDQEYDLNDFERIDI</sequence>
<evidence type="ECO:0000313" key="1">
    <source>
        <dbReference type="EMBL" id="OMJ85931.1"/>
    </source>
</evidence>
<accession>A0A1R2CAA7</accession>
<dbReference type="AlphaFoldDB" id="A0A1R2CAA7"/>